<feature type="domain" description="HTH cro/C1-type" evidence="2">
    <location>
        <begin position="29"/>
        <end position="83"/>
    </location>
</feature>
<protein>
    <submittedName>
        <fullName evidence="3">Helix-turn-helix domain-containing protein</fullName>
    </submittedName>
</protein>
<dbReference type="Gene3D" id="1.10.260.40">
    <property type="entry name" value="lambda repressor-like DNA-binding domains"/>
    <property type="match status" value="1"/>
</dbReference>
<dbReference type="PROSITE" id="PS50943">
    <property type="entry name" value="HTH_CROC1"/>
    <property type="match status" value="1"/>
</dbReference>
<organism evidence="3 4">
    <name type="scientific">Bacillus infantis</name>
    <dbReference type="NCBI Taxonomy" id="324767"/>
    <lineage>
        <taxon>Bacteria</taxon>
        <taxon>Bacillati</taxon>
        <taxon>Bacillota</taxon>
        <taxon>Bacilli</taxon>
        <taxon>Bacillales</taxon>
        <taxon>Bacillaceae</taxon>
        <taxon>Bacillus</taxon>
    </lineage>
</organism>
<dbReference type="Pfam" id="PF13560">
    <property type="entry name" value="HTH_31"/>
    <property type="match status" value="1"/>
</dbReference>
<dbReference type="InterPro" id="IPR001387">
    <property type="entry name" value="Cro/C1-type_HTH"/>
</dbReference>
<evidence type="ECO:0000256" key="1">
    <source>
        <dbReference type="SAM" id="MobiDB-lite"/>
    </source>
</evidence>
<reference evidence="3 4" key="1">
    <citation type="submission" date="2019-08" db="EMBL/GenBank/DDBJ databases">
        <title>Bacillus genomes from the desert of Cuatro Cienegas, Coahuila.</title>
        <authorList>
            <person name="Olmedo-Alvarez G."/>
        </authorList>
    </citation>
    <scope>NUCLEOTIDE SEQUENCE [LARGE SCALE GENOMIC DNA]</scope>
    <source>
        <strain evidence="3 4">CH37_1T</strain>
    </source>
</reference>
<dbReference type="InterPro" id="IPR010982">
    <property type="entry name" value="Lambda_DNA-bd_dom_sf"/>
</dbReference>
<dbReference type="Proteomes" id="UP000323732">
    <property type="component" value="Unassembled WGS sequence"/>
</dbReference>
<dbReference type="SUPFAM" id="SSF47413">
    <property type="entry name" value="lambda repressor-like DNA-binding domains"/>
    <property type="match status" value="1"/>
</dbReference>
<dbReference type="GO" id="GO:0003677">
    <property type="term" value="F:DNA binding"/>
    <property type="evidence" value="ECO:0007669"/>
    <property type="project" value="InterPro"/>
</dbReference>
<evidence type="ECO:0000259" key="2">
    <source>
        <dbReference type="PROSITE" id="PS50943"/>
    </source>
</evidence>
<gene>
    <name evidence="3" type="ORF">FZD47_25485</name>
</gene>
<dbReference type="EMBL" id="VTES01000015">
    <property type="protein sequence ID" value="TYS55780.1"/>
    <property type="molecule type" value="Genomic_DNA"/>
</dbReference>
<evidence type="ECO:0000313" key="3">
    <source>
        <dbReference type="EMBL" id="TYS55780.1"/>
    </source>
</evidence>
<name>A0A5D4RXV1_9BACI</name>
<proteinExistence type="predicted"/>
<sequence>MRTMARMDNWSRKQSDQERGRREEFGASFRAKREERGLSVERAAAIIGVSADMVKLIEAGKISPEFPNLQSKIKKLDTRRKLIIA</sequence>
<dbReference type="AlphaFoldDB" id="A0A5D4RXV1"/>
<dbReference type="CDD" id="cd00093">
    <property type="entry name" value="HTH_XRE"/>
    <property type="match status" value="1"/>
</dbReference>
<feature type="region of interest" description="Disordered" evidence="1">
    <location>
        <begin position="1"/>
        <end position="27"/>
    </location>
</feature>
<accession>A0A5D4RXV1</accession>
<feature type="compositionally biased region" description="Basic and acidic residues" evidence="1">
    <location>
        <begin position="9"/>
        <end position="27"/>
    </location>
</feature>
<dbReference type="SMART" id="SM00530">
    <property type="entry name" value="HTH_XRE"/>
    <property type="match status" value="1"/>
</dbReference>
<comment type="caution">
    <text evidence="3">The sequence shown here is derived from an EMBL/GenBank/DDBJ whole genome shotgun (WGS) entry which is preliminary data.</text>
</comment>
<evidence type="ECO:0000313" key="4">
    <source>
        <dbReference type="Proteomes" id="UP000323732"/>
    </source>
</evidence>